<dbReference type="SUPFAM" id="SSF53756">
    <property type="entry name" value="UDP-Glycosyltransferase/glycogen phosphorylase"/>
    <property type="match status" value="2"/>
</dbReference>
<keyword evidence="3" id="KW-0472">Membrane</keyword>
<name>A0A7J7L400_9MAGN</name>
<keyword evidence="3" id="KW-1133">Transmembrane helix</keyword>
<evidence type="ECO:0000256" key="2">
    <source>
        <dbReference type="ARBA" id="ARBA00022679"/>
    </source>
</evidence>
<sequence length="551" mass="61649">MGWYSSIFAVKRPRLVRTQFQWLPVQNIAPGCRPFVSRFCITLSAVYSPVYPQPALPSDLTSWIEAMGFDVWPLELPPAIMIVAGGTGGHIYPAISIVDELKTLKPNVKIIFVGTKTGMESTIIPSAGYEFVPVSAFPLRYRFFEPPVVVGTGGYVSVPICFTGSVFKRMKLVIQEQNMKPGVANWILSFSADLVFVALASWVRFLHSMDMAYAPADIVISRAGAMTCSEIMATGKPSILVTPYYLALSNNGLPAAPCKYAIQEKMLNAFPNSSTASCWDDMHMKQFVSSEHGANTTNGSFGDGVLPWSWEDGFESSSLTVLDEYPKYLYSTLLLNGEPIFLYGVEEKVVFVDLNLPPIFDEYPENFIFKNNKKLYWGATEEMPHNSSYENTSFKVMIQNCLSYEDSFHSFTQRAYTYEKLCFFWNSILFTSSGDINNIFYGGMHHRLSSFVGRYMSRVKGRIIDNTTSKIRGRIFLKWRGMMQCETSKNSKGQSLVIPSPNVAEGHQVKNVHGMEELAGSRVITEDELDSTTLEMAIEAILGMPTLNCMI</sequence>
<keyword evidence="2" id="KW-0808">Transferase</keyword>
<feature type="domain" description="Glycosyl transferase family 28 C-terminal" evidence="5">
    <location>
        <begin position="202"/>
        <end position="242"/>
    </location>
</feature>
<evidence type="ECO:0000259" key="4">
    <source>
        <dbReference type="Pfam" id="PF03033"/>
    </source>
</evidence>
<dbReference type="Gene3D" id="3.40.50.2000">
    <property type="entry name" value="Glycogen Phosphorylase B"/>
    <property type="match status" value="3"/>
</dbReference>
<gene>
    <name evidence="6" type="ORF">GIB67_036364</name>
</gene>
<evidence type="ECO:0000256" key="1">
    <source>
        <dbReference type="ARBA" id="ARBA00022676"/>
    </source>
</evidence>
<dbReference type="AlphaFoldDB" id="A0A7J7L400"/>
<dbReference type="CDD" id="cd03785">
    <property type="entry name" value="GT28_MurG"/>
    <property type="match status" value="1"/>
</dbReference>
<evidence type="ECO:0000256" key="3">
    <source>
        <dbReference type="SAM" id="Phobius"/>
    </source>
</evidence>
<dbReference type="PANTHER" id="PTHR21015">
    <property type="entry name" value="UDP-N-ACETYLGLUCOSAMINE--N-ACETYLMURAMYL-(PENTAPEPTIDE) PYROPHOSPHORYL-UNDECAPRENOL N-ACETYLGLUCOSAMINE TRANSFERASE 1"/>
    <property type="match status" value="1"/>
</dbReference>
<dbReference type="GO" id="GO:0005975">
    <property type="term" value="P:carbohydrate metabolic process"/>
    <property type="evidence" value="ECO:0007669"/>
    <property type="project" value="InterPro"/>
</dbReference>
<keyword evidence="1" id="KW-0328">Glycosyltransferase</keyword>
<keyword evidence="7" id="KW-1185">Reference proteome</keyword>
<dbReference type="EMBL" id="JACGCM010002659">
    <property type="protein sequence ID" value="KAF6137327.1"/>
    <property type="molecule type" value="Genomic_DNA"/>
</dbReference>
<evidence type="ECO:0000259" key="5">
    <source>
        <dbReference type="Pfam" id="PF04101"/>
    </source>
</evidence>
<feature type="domain" description="Glycosyltransferase family 28 N-terminal" evidence="4">
    <location>
        <begin position="80"/>
        <end position="144"/>
    </location>
</feature>
<feature type="transmembrane region" description="Helical" evidence="3">
    <location>
        <begin position="183"/>
        <end position="203"/>
    </location>
</feature>
<dbReference type="InterPro" id="IPR007235">
    <property type="entry name" value="Glyco_trans_28_C"/>
</dbReference>
<dbReference type="GO" id="GO:0016758">
    <property type="term" value="F:hexosyltransferase activity"/>
    <property type="evidence" value="ECO:0007669"/>
    <property type="project" value="InterPro"/>
</dbReference>
<proteinExistence type="predicted"/>
<accession>A0A7J7L400</accession>
<evidence type="ECO:0000313" key="6">
    <source>
        <dbReference type="EMBL" id="KAF6137327.1"/>
    </source>
</evidence>
<dbReference type="OrthoDB" id="20273at2759"/>
<dbReference type="Proteomes" id="UP000541444">
    <property type="component" value="Unassembled WGS sequence"/>
</dbReference>
<dbReference type="Pfam" id="PF03033">
    <property type="entry name" value="Glyco_transf_28"/>
    <property type="match status" value="1"/>
</dbReference>
<protein>
    <submittedName>
        <fullName evidence="6">Uncharacterized protein</fullName>
    </submittedName>
</protein>
<organism evidence="6 7">
    <name type="scientific">Kingdonia uniflora</name>
    <dbReference type="NCBI Taxonomy" id="39325"/>
    <lineage>
        <taxon>Eukaryota</taxon>
        <taxon>Viridiplantae</taxon>
        <taxon>Streptophyta</taxon>
        <taxon>Embryophyta</taxon>
        <taxon>Tracheophyta</taxon>
        <taxon>Spermatophyta</taxon>
        <taxon>Magnoliopsida</taxon>
        <taxon>Ranunculales</taxon>
        <taxon>Circaeasteraceae</taxon>
        <taxon>Kingdonia</taxon>
    </lineage>
</organism>
<reference evidence="6 7" key="1">
    <citation type="journal article" date="2020" name="IScience">
        <title>Genome Sequencing of the Endangered Kingdonia uniflora (Circaeasteraceae, Ranunculales) Reveals Potential Mechanisms of Evolutionary Specialization.</title>
        <authorList>
            <person name="Sun Y."/>
            <person name="Deng T."/>
            <person name="Zhang A."/>
            <person name="Moore M.J."/>
            <person name="Landis J.B."/>
            <person name="Lin N."/>
            <person name="Zhang H."/>
            <person name="Zhang X."/>
            <person name="Huang J."/>
            <person name="Zhang X."/>
            <person name="Sun H."/>
            <person name="Wang H."/>
        </authorList>
    </citation>
    <scope>NUCLEOTIDE SEQUENCE [LARGE SCALE GENOMIC DNA]</scope>
    <source>
        <strain evidence="6">TB1705</strain>
        <tissue evidence="6">Leaf</tissue>
    </source>
</reference>
<dbReference type="PANTHER" id="PTHR21015:SF22">
    <property type="entry name" value="GLYCOSYLTRANSFERASE"/>
    <property type="match status" value="1"/>
</dbReference>
<dbReference type="InterPro" id="IPR004276">
    <property type="entry name" value="GlycoTrans_28_N"/>
</dbReference>
<comment type="caution">
    <text evidence="6">The sequence shown here is derived from an EMBL/GenBank/DDBJ whole genome shotgun (WGS) entry which is preliminary data.</text>
</comment>
<keyword evidence="3" id="KW-0812">Transmembrane</keyword>
<dbReference type="Pfam" id="PF04101">
    <property type="entry name" value="Glyco_tran_28_C"/>
    <property type="match status" value="1"/>
</dbReference>
<evidence type="ECO:0000313" key="7">
    <source>
        <dbReference type="Proteomes" id="UP000541444"/>
    </source>
</evidence>